<dbReference type="GO" id="GO:0098609">
    <property type="term" value="P:cell-cell adhesion"/>
    <property type="evidence" value="ECO:0007669"/>
    <property type="project" value="TreeGrafter"/>
</dbReference>
<reference evidence="9" key="1">
    <citation type="journal article" date="2021" name="Genome Biol. Evol.">
        <title>A High-Quality Reference Genome for a Parasitic Bivalve with Doubly Uniparental Inheritance (Bivalvia: Unionida).</title>
        <authorList>
            <person name="Smith C.H."/>
        </authorList>
    </citation>
    <scope>NUCLEOTIDE SEQUENCE</scope>
    <source>
        <strain evidence="9">CHS0354</strain>
    </source>
</reference>
<comment type="caution">
    <text evidence="9">The sequence shown here is derived from an EMBL/GenBank/DDBJ whole genome shotgun (WGS) entry which is preliminary data.</text>
</comment>
<dbReference type="SMART" id="SM00409">
    <property type="entry name" value="IG"/>
    <property type="match status" value="1"/>
</dbReference>
<dbReference type="InterPro" id="IPR013783">
    <property type="entry name" value="Ig-like_fold"/>
</dbReference>
<evidence type="ECO:0000256" key="4">
    <source>
        <dbReference type="ARBA" id="ARBA00023180"/>
    </source>
</evidence>
<dbReference type="InterPro" id="IPR036179">
    <property type="entry name" value="Ig-like_dom_sf"/>
</dbReference>
<evidence type="ECO:0000256" key="6">
    <source>
        <dbReference type="SAM" id="Phobius"/>
    </source>
</evidence>
<keyword evidence="6" id="KW-1133">Transmembrane helix</keyword>
<dbReference type="GO" id="GO:0005911">
    <property type="term" value="C:cell-cell junction"/>
    <property type="evidence" value="ECO:0007669"/>
    <property type="project" value="TreeGrafter"/>
</dbReference>
<dbReference type="GO" id="GO:0050839">
    <property type="term" value="F:cell adhesion molecule binding"/>
    <property type="evidence" value="ECO:0007669"/>
    <property type="project" value="TreeGrafter"/>
</dbReference>
<dbReference type="AlphaFoldDB" id="A0AAE0S3U0"/>
<organism evidence="9 10">
    <name type="scientific">Potamilus streckersoni</name>
    <dbReference type="NCBI Taxonomy" id="2493646"/>
    <lineage>
        <taxon>Eukaryota</taxon>
        <taxon>Metazoa</taxon>
        <taxon>Spiralia</taxon>
        <taxon>Lophotrochozoa</taxon>
        <taxon>Mollusca</taxon>
        <taxon>Bivalvia</taxon>
        <taxon>Autobranchia</taxon>
        <taxon>Heteroconchia</taxon>
        <taxon>Palaeoheterodonta</taxon>
        <taxon>Unionida</taxon>
        <taxon>Unionoidea</taxon>
        <taxon>Unionidae</taxon>
        <taxon>Ambleminae</taxon>
        <taxon>Lampsilini</taxon>
        <taxon>Potamilus</taxon>
    </lineage>
</organism>
<accession>A0AAE0S3U0</accession>
<reference evidence="9" key="3">
    <citation type="submission" date="2023-05" db="EMBL/GenBank/DDBJ databases">
        <authorList>
            <person name="Smith C.H."/>
        </authorList>
    </citation>
    <scope>NUCLEOTIDE SEQUENCE</scope>
    <source>
        <strain evidence="9">CHS0354</strain>
        <tissue evidence="9">Mantle</tissue>
    </source>
</reference>
<gene>
    <name evidence="9" type="ORF">CHS0354_019849</name>
</gene>
<evidence type="ECO:0000259" key="8">
    <source>
        <dbReference type="PROSITE" id="PS50835"/>
    </source>
</evidence>
<feature type="transmembrane region" description="Helical" evidence="6">
    <location>
        <begin position="380"/>
        <end position="401"/>
    </location>
</feature>
<sequence>MDILLAVGLFLLTHQGLAADIVLTVNPIQVEAKRQEAIVLDCQGNTRSVLEYISNRVNWKHVANDGTTHKITTGFYLDDGADKTKYDIQHANSDNSDTNYSFKLKIFSVVDDDDGKYVCENEDKTNTVLSSKEVQFTVINPVEKVKLELLTITTGHRISSESQIMQNSVIYEVEEGDYEVTCTAEGSNPKPQMTLKFNNNVQQVETTLQKSFVGNRPSYKGIFRREISLSADKIDMQTIECSGGIPRKQFPDKYAGLRLKVFSVVPEVECENVSALVRYRQTKLTCRLHSMRAIDCSRINWNDGYNNFVIYPGNKTHDPNYGPVVVDCDSVTHENKSMTVTTSLTFDMIEDVHFDALFYVEYSYGNHEHRYPVKLNMKEVSSAVVVKPFGILLCTLLAFFVRRVSRGL</sequence>
<evidence type="ECO:0000256" key="3">
    <source>
        <dbReference type="ARBA" id="ARBA00023157"/>
    </source>
</evidence>
<dbReference type="EMBL" id="JAEAOA010001209">
    <property type="protein sequence ID" value="KAK3584727.1"/>
    <property type="molecule type" value="Genomic_DNA"/>
</dbReference>
<dbReference type="PROSITE" id="PS50835">
    <property type="entry name" value="IG_LIKE"/>
    <property type="match status" value="1"/>
</dbReference>
<dbReference type="PANTHER" id="PTHR11640">
    <property type="entry name" value="NEPHRIN"/>
    <property type="match status" value="1"/>
</dbReference>
<keyword evidence="10" id="KW-1185">Reference proteome</keyword>
<evidence type="ECO:0000256" key="1">
    <source>
        <dbReference type="ARBA" id="ARBA00004479"/>
    </source>
</evidence>
<comment type="subcellular location">
    <subcellularLocation>
        <location evidence="1">Membrane</location>
        <topology evidence="1">Single-pass type I membrane protein</topology>
    </subcellularLocation>
</comment>
<dbReference type="PANTHER" id="PTHR11640:SF31">
    <property type="entry name" value="IRREGULAR CHIASM C-ROUGHEST PROTEIN-RELATED"/>
    <property type="match status" value="1"/>
</dbReference>
<dbReference type="SUPFAM" id="SSF48726">
    <property type="entry name" value="Immunoglobulin"/>
    <property type="match status" value="1"/>
</dbReference>
<reference evidence="9" key="2">
    <citation type="journal article" date="2021" name="Genome Biol. Evol.">
        <title>Developing a high-quality reference genome for a parasitic bivalve with doubly uniparental inheritance (Bivalvia: Unionida).</title>
        <authorList>
            <person name="Smith C.H."/>
        </authorList>
    </citation>
    <scope>NUCLEOTIDE SEQUENCE</scope>
    <source>
        <strain evidence="9">CHS0354</strain>
        <tissue evidence="9">Mantle</tissue>
    </source>
</reference>
<protein>
    <recommendedName>
        <fullName evidence="8">Ig-like domain-containing protein</fullName>
    </recommendedName>
</protein>
<evidence type="ECO:0000256" key="2">
    <source>
        <dbReference type="ARBA" id="ARBA00023136"/>
    </source>
</evidence>
<proteinExistence type="predicted"/>
<dbReference type="GO" id="GO:0005886">
    <property type="term" value="C:plasma membrane"/>
    <property type="evidence" value="ECO:0007669"/>
    <property type="project" value="TreeGrafter"/>
</dbReference>
<evidence type="ECO:0000256" key="7">
    <source>
        <dbReference type="SAM" id="SignalP"/>
    </source>
</evidence>
<dbReference type="Gene3D" id="2.60.40.10">
    <property type="entry name" value="Immunoglobulins"/>
    <property type="match status" value="1"/>
</dbReference>
<feature type="signal peptide" evidence="7">
    <location>
        <begin position="1"/>
        <end position="18"/>
    </location>
</feature>
<dbReference type="InterPro" id="IPR003599">
    <property type="entry name" value="Ig_sub"/>
</dbReference>
<keyword evidence="5" id="KW-0393">Immunoglobulin domain</keyword>
<keyword evidence="6" id="KW-0812">Transmembrane</keyword>
<keyword evidence="7" id="KW-0732">Signal</keyword>
<dbReference type="InterPro" id="IPR051275">
    <property type="entry name" value="Cell_adhesion_signaling"/>
</dbReference>
<evidence type="ECO:0000313" key="9">
    <source>
        <dbReference type="EMBL" id="KAK3584727.1"/>
    </source>
</evidence>
<name>A0AAE0S3U0_9BIVA</name>
<dbReference type="InterPro" id="IPR007110">
    <property type="entry name" value="Ig-like_dom"/>
</dbReference>
<feature type="chain" id="PRO_5042134659" description="Ig-like domain-containing protein" evidence="7">
    <location>
        <begin position="19"/>
        <end position="408"/>
    </location>
</feature>
<keyword evidence="3" id="KW-1015">Disulfide bond</keyword>
<keyword evidence="4" id="KW-0325">Glycoprotein</keyword>
<dbReference type="Proteomes" id="UP001195483">
    <property type="component" value="Unassembled WGS sequence"/>
</dbReference>
<keyword evidence="2 6" id="KW-0472">Membrane</keyword>
<evidence type="ECO:0000256" key="5">
    <source>
        <dbReference type="ARBA" id="ARBA00023319"/>
    </source>
</evidence>
<feature type="domain" description="Ig-like" evidence="8">
    <location>
        <begin position="19"/>
        <end position="135"/>
    </location>
</feature>
<evidence type="ECO:0000313" key="10">
    <source>
        <dbReference type="Proteomes" id="UP001195483"/>
    </source>
</evidence>